<dbReference type="EMBL" id="JAPESX010000532">
    <property type="protein sequence ID" value="KAJ8120844.1"/>
    <property type="molecule type" value="Genomic_DNA"/>
</dbReference>
<sequence length="518" mass="57765">MVVSDSEPSIKLQSRNILRRAREMQAQLETFGEHLATVYNGYFQEFPQRLHIPLYNDLVTEIALLEKEMGSDDPLSSHRISSSNLPYWHAVWDVAKNSKDIVKLRHPVFSGPFKHRILAPGIRVRDIVSSGGSEPKRKQFRPSMRIDVICDGGLSWYKVSTLTNRRLLFDMAKEAMYCGDSDDSDSAEGVAQNFSDVPLVKLALSLKMIAQGHQIRNTSPTPNLVLPRVLEGECAEVDKIVKLCRDLGVNVLCRGALTQPPPFSKGLLYKMVPSPKRHITEELNIDTSVLVALASDISHFQVTKESWLGQSQKDHVDLEATDPLMPKLCSLLSNHALVCTREAANALARIVHTMGTATENARAHLLLTPEESMTCEQRVIEFRALSIHGEEIPLSLQLPIRVVDFEGGPTETGSQNLSNAPVYDHLEVLPQPGRSVFSFGWAKNITTVTCNTLAVKQLEKRLEELPSLDPSKWPSIWAFSSSRPLVGVRKGSDEPRLRKHIGDCRSHCVCGLNEFSKN</sequence>
<protein>
    <submittedName>
        <fullName evidence="1">Uncharacterized protein</fullName>
    </submittedName>
</protein>
<name>A0ACC2J075_9PEZI</name>
<reference evidence="1" key="1">
    <citation type="submission" date="2022-11" db="EMBL/GenBank/DDBJ databases">
        <title>Genome Sequence of Nemania bipapillata.</title>
        <authorList>
            <person name="Buettner E."/>
        </authorList>
    </citation>
    <scope>NUCLEOTIDE SEQUENCE</scope>
    <source>
        <strain evidence="1">CP14</strain>
    </source>
</reference>
<keyword evidence="2" id="KW-1185">Reference proteome</keyword>
<comment type="caution">
    <text evidence="1">The sequence shown here is derived from an EMBL/GenBank/DDBJ whole genome shotgun (WGS) entry which is preliminary data.</text>
</comment>
<evidence type="ECO:0000313" key="2">
    <source>
        <dbReference type="Proteomes" id="UP001153334"/>
    </source>
</evidence>
<gene>
    <name evidence="1" type="ORF">ONZ43_g2553</name>
</gene>
<dbReference type="Proteomes" id="UP001153334">
    <property type="component" value="Unassembled WGS sequence"/>
</dbReference>
<evidence type="ECO:0000313" key="1">
    <source>
        <dbReference type="EMBL" id="KAJ8120844.1"/>
    </source>
</evidence>
<accession>A0ACC2J075</accession>
<organism evidence="1 2">
    <name type="scientific">Nemania bipapillata</name>
    <dbReference type="NCBI Taxonomy" id="110536"/>
    <lineage>
        <taxon>Eukaryota</taxon>
        <taxon>Fungi</taxon>
        <taxon>Dikarya</taxon>
        <taxon>Ascomycota</taxon>
        <taxon>Pezizomycotina</taxon>
        <taxon>Sordariomycetes</taxon>
        <taxon>Xylariomycetidae</taxon>
        <taxon>Xylariales</taxon>
        <taxon>Xylariaceae</taxon>
        <taxon>Nemania</taxon>
    </lineage>
</organism>
<proteinExistence type="predicted"/>